<evidence type="ECO:0000256" key="1">
    <source>
        <dbReference type="ARBA" id="ARBA00009437"/>
    </source>
</evidence>
<dbReference type="GO" id="GO:0003677">
    <property type="term" value="F:DNA binding"/>
    <property type="evidence" value="ECO:0007669"/>
    <property type="project" value="UniProtKB-KW"/>
</dbReference>
<feature type="domain" description="HTH lysR-type" evidence="5">
    <location>
        <begin position="1"/>
        <end position="58"/>
    </location>
</feature>
<evidence type="ECO:0000259" key="5">
    <source>
        <dbReference type="PROSITE" id="PS50931"/>
    </source>
</evidence>
<evidence type="ECO:0000256" key="2">
    <source>
        <dbReference type="ARBA" id="ARBA00023015"/>
    </source>
</evidence>
<keyword evidence="7" id="KW-1185">Reference proteome</keyword>
<dbReference type="AlphaFoldDB" id="A0A544QW77"/>
<keyword evidence="4" id="KW-0804">Transcription</keyword>
<dbReference type="PROSITE" id="PS50931">
    <property type="entry name" value="HTH_LYSR"/>
    <property type="match status" value="1"/>
</dbReference>
<keyword evidence="2" id="KW-0805">Transcription regulation</keyword>
<dbReference type="Pfam" id="PF00126">
    <property type="entry name" value="HTH_1"/>
    <property type="match status" value="1"/>
</dbReference>
<evidence type="ECO:0000313" key="7">
    <source>
        <dbReference type="Proteomes" id="UP000317863"/>
    </source>
</evidence>
<dbReference type="Proteomes" id="UP000317863">
    <property type="component" value="Unassembled WGS sequence"/>
</dbReference>
<dbReference type="InterPro" id="IPR036388">
    <property type="entry name" value="WH-like_DNA-bd_sf"/>
</dbReference>
<name>A0A544QW77_9FIRM</name>
<dbReference type="EMBL" id="SGJB01000005">
    <property type="protein sequence ID" value="TQQ84949.1"/>
    <property type="molecule type" value="Genomic_DNA"/>
</dbReference>
<reference evidence="6 7" key="1">
    <citation type="submission" date="2019-02" db="EMBL/GenBank/DDBJ databases">
        <title>Peptostreptococcaceae bacterium ZHW00191 nov., a new bacterium isolated from the human gut.</title>
        <authorList>
            <person name="Zhou H.-W."/>
            <person name="Chen X.-J."/>
        </authorList>
    </citation>
    <scope>NUCLEOTIDE SEQUENCE [LARGE SCALE GENOMIC DNA]</scope>
    <source>
        <strain evidence="6 7">ZHW00191</strain>
    </source>
</reference>
<comment type="similarity">
    <text evidence="1">Belongs to the LysR transcriptional regulatory family.</text>
</comment>
<proteinExistence type="inferred from homology"/>
<dbReference type="CDD" id="cd05466">
    <property type="entry name" value="PBP2_LTTR_substrate"/>
    <property type="match status" value="1"/>
</dbReference>
<evidence type="ECO:0000256" key="4">
    <source>
        <dbReference type="ARBA" id="ARBA00023163"/>
    </source>
</evidence>
<dbReference type="SUPFAM" id="SSF53850">
    <property type="entry name" value="Periplasmic binding protein-like II"/>
    <property type="match status" value="1"/>
</dbReference>
<dbReference type="Gene3D" id="1.10.10.10">
    <property type="entry name" value="Winged helix-like DNA-binding domain superfamily/Winged helix DNA-binding domain"/>
    <property type="match status" value="1"/>
</dbReference>
<dbReference type="PANTHER" id="PTHR30346:SF0">
    <property type="entry name" value="HCA OPERON TRANSCRIPTIONAL ACTIVATOR HCAR"/>
    <property type="match status" value="1"/>
</dbReference>
<organism evidence="6 7">
    <name type="scientific">Peptacetobacter hominis</name>
    <dbReference type="NCBI Taxonomy" id="2743610"/>
    <lineage>
        <taxon>Bacteria</taxon>
        <taxon>Bacillati</taxon>
        <taxon>Bacillota</taxon>
        <taxon>Clostridia</taxon>
        <taxon>Peptostreptococcales</taxon>
        <taxon>Peptostreptococcaceae</taxon>
        <taxon>Peptacetobacter</taxon>
    </lineage>
</organism>
<dbReference type="OrthoDB" id="9785745at2"/>
<protein>
    <submittedName>
        <fullName evidence="6">LysR family transcriptional regulator</fullName>
    </submittedName>
</protein>
<sequence>MFDHKIDTFLAVVESGSFNKAAEKLFISPTAVMKQMNNLESQLNLNLIKRSPSGVIITPSGESLYRDLVKIKEDTKRSIDAARIIENSNKKVIRVGTSILNPCSAFIDLWSRMCHCMLDFQLEIIPFDDDHNDILSVIENLGTEFDFIIGVCNSRRWFDRCDLYRLGKYKKMVAVPMDHPLACKSILRLEDLYGEKLIMVKEGDSPLNDYLRHDLNTNHPEIIIEDADYFYDINVFNRCLKENCALLSLECWKNVHPSLVTIPVEWDYSIDYGLLYSFNPSESVTMFINELKKSGI</sequence>
<accession>A0A544QW77</accession>
<dbReference type="InterPro" id="IPR000847">
    <property type="entry name" value="LysR_HTH_N"/>
</dbReference>
<dbReference type="Gene3D" id="3.40.190.10">
    <property type="entry name" value="Periplasmic binding protein-like II"/>
    <property type="match status" value="1"/>
</dbReference>
<comment type="caution">
    <text evidence="6">The sequence shown here is derived from an EMBL/GenBank/DDBJ whole genome shotgun (WGS) entry which is preliminary data.</text>
</comment>
<dbReference type="GO" id="GO:0032993">
    <property type="term" value="C:protein-DNA complex"/>
    <property type="evidence" value="ECO:0007669"/>
    <property type="project" value="TreeGrafter"/>
</dbReference>
<dbReference type="PANTHER" id="PTHR30346">
    <property type="entry name" value="TRANSCRIPTIONAL DUAL REGULATOR HCAR-RELATED"/>
    <property type="match status" value="1"/>
</dbReference>
<dbReference type="RefSeq" id="WP_142535553.1">
    <property type="nucleotide sequence ID" value="NZ_SGJB01000005.1"/>
</dbReference>
<dbReference type="InterPro" id="IPR036390">
    <property type="entry name" value="WH_DNA-bd_sf"/>
</dbReference>
<dbReference type="GO" id="GO:0003700">
    <property type="term" value="F:DNA-binding transcription factor activity"/>
    <property type="evidence" value="ECO:0007669"/>
    <property type="project" value="InterPro"/>
</dbReference>
<evidence type="ECO:0000313" key="6">
    <source>
        <dbReference type="EMBL" id="TQQ84949.1"/>
    </source>
</evidence>
<evidence type="ECO:0000256" key="3">
    <source>
        <dbReference type="ARBA" id="ARBA00023125"/>
    </source>
</evidence>
<keyword evidence="3" id="KW-0238">DNA-binding</keyword>
<dbReference type="SUPFAM" id="SSF46785">
    <property type="entry name" value="Winged helix' DNA-binding domain"/>
    <property type="match status" value="1"/>
</dbReference>
<gene>
    <name evidence="6" type="ORF">EXD82_03650</name>
</gene>